<protein>
    <recommendedName>
        <fullName evidence="4">DUF536 domain-containing protein</fullName>
    </recommendedName>
</protein>
<sequence length="168" mass="19739">MSKTIRELSEELGVSKTAITKFLTPERRKLFAKKINNRLSISDKGVTIIRQHFLAKTKTKIDNQNENKRAVGEIKNQNFNFNNEILSTLKNELAEKNKQIERLQKTIEQQNILIDQQQKLTLQANQKIETLEANLEISEPKDQKKETVTFKKDAATTNKKRQKRWWQF</sequence>
<feature type="coiled-coil region" evidence="1">
    <location>
        <begin position="83"/>
        <end position="134"/>
    </location>
</feature>
<dbReference type="EMBL" id="OKRC01000015">
    <property type="protein sequence ID" value="SPE23723.1"/>
    <property type="molecule type" value="Genomic_DNA"/>
</dbReference>
<keyword evidence="1" id="KW-0175">Coiled coil</keyword>
<comment type="caution">
    <text evidence="2">The sequence shown here is derived from an EMBL/GenBank/DDBJ whole genome shotgun (WGS) entry which is preliminary data.</text>
</comment>
<evidence type="ECO:0000313" key="3">
    <source>
        <dbReference type="Proteomes" id="UP000239650"/>
    </source>
</evidence>
<evidence type="ECO:0000256" key="1">
    <source>
        <dbReference type="SAM" id="Coils"/>
    </source>
</evidence>
<evidence type="ECO:0000313" key="2">
    <source>
        <dbReference type="EMBL" id="SPE23723.1"/>
    </source>
</evidence>
<accession>A0AAE8SC32</accession>
<dbReference type="AlphaFoldDB" id="A0AAE8SC32"/>
<name>A0AAE8SC32_LATSK</name>
<evidence type="ECO:0008006" key="4">
    <source>
        <dbReference type="Google" id="ProtNLM"/>
    </source>
</evidence>
<proteinExistence type="predicted"/>
<gene>
    <name evidence="2" type="ORF">LAS9267_02053</name>
</gene>
<dbReference type="RefSeq" id="WP_011005830.1">
    <property type="nucleotide sequence ID" value="NZ_CP043730.1"/>
</dbReference>
<dbReference type="Proteomes" id="UP000239650">
    <property type="component" value="Unassembled WGS sequence"/>
</dbReference>
<reference evidence="2 3" key="1">
    <citation type="submission" date="2018-02" db="EMBL/GenBank/DDBJ databases">
        <authorList>
            <person name="Rodrigo-Torres L."/>
            <person name="Arahal R. D."/>
            <person name="Lucena T."/>
        </authorList>
    </citation>
    <scope>NUCLEOTIDE SEQUENCE [LARGE SCALE GENOMIC DNA]</scope>
    <source>
        <strain evidence="2 3">CECT 9267</strain>
    </source>
</reference>
<organism evidence="2 3">
    <name type="scientific">Latilactobacillus sakei</name>
    <name type="common">Lactobacillus sakei</name>
    <dbReference type="NCBI Taxonomy" id="1599"/>
    <lineage>
        <taxon>Bacteria</taxon>
        <taxon>Bacillati</taxon>
        <taxon>Bacillota</taxon>
        <taxon>Bacilli</taxon>
        <taxon>Lactobacillales</taxon>
        <taxon>Lactobacillaceae</taxon>
        <taxon>Latilactobacillus</taxon>
    </lineage>
</organism>